<gene>
    <name evidence="2" type="ORF">BE08_07310</name>
</gene>
<dbReference type="InterPro" id="IPR051396">
    <property type="entry name" value="Bact_Antivir_Def_Nuclease"/>
</dbReference>
<evidence type="ECO:0000313" key="2">
    <source>
        <dbReference type="EMBL" id="KYF50281.1"/>
    </source>
</evidence>
<sequence>MLRRIQLRSFRGFRSLDVSCGPVTGIIGKNSSGKTSILHAVRMVGEAFAIALADETIRPQANPTTGVIEVCTQEVVLEPARLIPLADWRQIFTDAAVGEGVSLSVDLMFEPDDALQAAHLELRYGRNAQLKMTLHAQSRDVALAVADLPKKSVHRPRKLREELLSAAPRTVFVPAFYGVTRVEEYRTQPLVDRLLGSGDQSHMVRNLVARLDGGALARMNAFLSRALGAQVVRRTAQQDAESRPDLEVVYQDTNGDLELSSAGAGLIGLVALYAALERIREERARSENRPIVFLLDEPEAHLHPRLQGDVGEALAKLAGEFGVQLLLATHSVEMVNRFGRQPETVLLSVDRATSTAVTLQSESDVLRALDDFCDLSPFTSLSFLASRRILFYEGPSDWRVLEACARVYFRSDPARLRQFERYTPVPLEGVGNAVAPQVLRKVLTPELFPKIDAQHPVRAALALDRDYTREPKPAQATDLAPHFKLIEAIWSRNCIESLFLEPPCLAAWLASYVGLDPAALQQLVAHAIEDANADRTLEDVAYEGRYPFHRRPDAHERIATEKNANKVTRGEIRGDPATWQPGKRRAAFILERVRAALPKDERRRLRGNLVDVIAGAAASSTADPTVLVPAEIRAFLDLLVAPRKVFKVPARGASPDSTRMVPGRRH</sequence>
<dbReference type="InterPro" id="IPR027417">
    <property type="entry name" value="P-loop_NTPase"/>
</dbReference>
<dbReference type="EMBL" id="JELY01003245">
    <property type="protein sequence ID" value="KYF50281.1"/>
    <property type="molecule type" value="Genomic_DNA"/>
</dbReference>
<dbReference type="PANTHER" id="PTHR43581">
    <property type="entry name" value="ATP/GTP PHOSPHATASE"/>
    <property type="match status" value="1"/>
</dbReference>
<dbReference type="Gene3D" id="3.40.50.300">
    <property type="entry name" value="P-loop containing nucleotide triphosphate hydrolases"/>
    <property type="match status" value="2"/>
</dbReference>
<comment type="caution">
    <text evidence="2">The sequence shown here is derived from an EMBL/GenBank/DDBJ whole genome shotgun (WGS) entry which is preliminary data.</text>
</comment>
<protein>
    <recommendedName>
        <fullName evidence="1">AAA+ ATPase domain-containing protein</fullName>
    </recommendedName>
</protein>
<proteinExistence type="predicted"/>
<dbReference type="SUPFAM" id="SSF52540">
    <property type="entry name" value="P-loop containing nucleoside triphosphate hydrolases"/>
    <property type="match status" value="1"/>
</dbReference>
<dbReference type="AlphaFoldDB" id="A0A150P3T8"/>
<accession>A0A150P3T8</accession>
<dbReference type="Proteomes" id="UP000075420">
    <property type="component" value="Unassembled WGS sequence"/>
</dbReference>
<dbReference type="InterPro" id="IPR041685">
    <property type="entry name" value="AAA_GajA/Old/RecF-like"/>
</dbReference>
<dbReference type="PANTHER" id="PTHR43581:SF2">
    <property type="entry name" value="EXCINUCLEASE ATPASE SUBUNIT"/>
    <property type="match status" value="1"/>
</dbReference>
<dbReference type="InterPro" id="IPR003593">
    <property type="entry name" value="AAA+_ATPase"/>
</dbReference>
<reference evidence="2 3" key="1">
    <citation type="submission" date="2014-02" db="EMBL/GenBank/DDBJ databases">
        <title>The small core and large imbalanced accessory genome model reveals a collaborative survival strategy of Sorangium cellulosum strains in nature.</title>
        <authorList>
            <person name="Han K."/>
            <person name="Peng R."/>
            <person name="Blom J."/>
            <person name="Li Y.-Z."/>
        </authorList>
    </citation>
    <scope>NUCLEOTIDE SEQUENCE [LARGE SCALE GENOMIC DNA]</scope>
    <source>
        <strain evidence="2 3">So0157-25</strain>
    </source>
</reference>
<evidence type="ECO:0000259" key="1">
    <source>
        <dbReference type="SMART" id="SM00382"/>
    </source>
</evidence>
<dbReference type="SMART" id="SM00382">
    <property type="entry name" value="AAA"/>
    <property type="match status" value="1"/>
</dbReference>
<name>A0A150P3T8_SORCE</name>
<feature type="domain" description="AAA+ ATPase" evidence="1">
    <location>
        <begin position="20"/>
        <end position="350"/>
    </location>
</feature>
<evidence type="ECO:0000313" key="3">
    <source>
        <dbReference type="Proteomes" id="UP000075420"/>
    </source>
</evidence>
<organism evidence="2 3">
    <name type="scientific">Sorangium cellulosum</name>
    <name type="common">Polyangium cellulosum</name>
    <dbReference type="NCBI Taxonomy" id="56"/>
    <lineage>
        <taxon>Bacteria</taxon>
        <taxon>Pseudomonadati</taxon>
        <taxon>Myxococcota</taxon>
        <taxon>Polyangia</taxon>
        <taxon>Polyangiales</taxon>
        <taxon>Polyangiaceae</taxon>
        <taxon>Sorangium</taxon>
    </lineage>
</organism>
<dbReference type="Pfam" id="PF13175">
    <property type="entry name" value="AAA_15"/>
    <property type="match status" value="1"/>
</dbReference>